<evidence type="ECO:0000256" key="13">
    <source>
        <dbReference type="RuleBase" id="RU000679"/>
    </source>
</evidence>
<dbReference type="OrthoDB" id="5874059at2759"/>
<dbReference type="Proteomes" id="UP000582659">
    <property type="component" value="Unassembled WGS sequence"/>
</dbReference>
<name>A0A811KE40_BURXY</name>
<sequence>MGLAPKNVVALLLAEFGTGNSEDATYEETRMATRLKILLSQAAEDANIEVQTDDEIMDNNSSGDENDDDSDFELDVEGHQERDERGTGEIWMGRKFVSLDQIRAVKRYWLSSNRSVGAVRKRCRFIRSDYYWRKMTDLWKKDEVVADRRVRIKKLASDLFEWAKERLSTGTSDPITIPSHAIFNSERNRTQPPDPKEDSLDERSFHSANWAAVWSTTTKYPYVYVIVNSPLFKDADPYVIRLAAVFRLAIALIDSPLTAIHFWFRYDVVCNQNVWTWRTYGKIYSVFLMLTLCEAVKMLTGGFDDRNPHSSDAVNDGIAATARYIYFSMQTGSFIVGIVLSQTQPLVEYSLICYFGWKIYKNVKATAARSINTTLAAQRTLVKIMALQVPRLEFPSVIICPKSPDALNFERVKKEITKVLPMLNDSQIIDLIIYAIGDTGLVNAHYVMVNKSEEHFAKFNRMIKAWRGRRDQKKFYEDLFEHHGNGYTCTQLFKECRLGALTINCCELFESHYVMLRGRCFRMKEFYQTDPGFYGRLYIGMNELPSLTAKDGKQVQLVAFLATPRSEISTFPRYYLTKQASTKISIKLRMFDMDPDFTRCHDDGETRGRAACYLRQWLYEKFVNPHNCTPFYMQYRTHGVDVCETGVIAKTYENVLDLATKENICMAACSRSEREYKVVRRNTEASRSLGFNETHPYRLELHYEDLEYENYAEVRITTLPGFVSQVGGQLGLFLGVTVMSIAQMILNLYVFLHERLQRLRKTLKTSQPPA</sequence>
<dbReference type="Pfam" id="PF00858">
    <property type="entry name" value="ASC"/>
    <property type="match status" value="1"/>
</dbReference>
<comment type="subcellular location">
    <subcellularLocation>
        <location evidence="1">Membrane</location>
        <topology evidence="1">Multi-pass membrane protein</topology>
    </subcellularLocation>
</comment>
<feature type="compositionally biased region" description="Basic and acidic residues" evidence="14">
    <location>
        <begin position="76"/>
        <end position="85"/>
    </location>
</feature>
<feature type="compositionally biased region" description="Acidic residues" evidence="14">
    <location>
        <begin position="64"/>
        <end position="75"/>
    </location>
</feature>
<keyword evidence="12 13" id="KW-0407">Ion channel</keyword>
<keyword evidence="6 15" id="KW-1133">Transmembrane helix</keyword>
<keyword evidence="7" id="KW-0915">Sodium</keyword>
<dbReference type="EMBL" id="CAJFCV020000002">
    <property type="protein sequence ID" value="CAG9092823.1"/>
    <property type="molecule type" value="Genomic_DNA"/>
</dbReference>
<proteinExistence type="inferred from homology"/>
<dbReference type="GO" id="GO:0005886">
    <property type="term" value="C:plasma membrane"/>
    <property type="evidence" value="ECO:0007669"/>
    <property type="project" value="TreeGrafter"/>
</dbReference>
<dbReference type="AlphaFoldDB" id="A0A811KE40"/>
<keyword evidence="3 13" id="KW-0813">Transport</keyword>
<evidence type="ECO:0000256" key="8">
    <source>
        <dbReference type="ARBA" id="ARBA00023065"/>
    </source>
</evidence>
<evidence type="ECO:0000256" key="4">
    <source>
        <dbReference type="ARBA" id="ARBA00022461"/>
    </source>
</evidence>
<keyword evidence="8 13" id="KW-0406">Ion transport</keyword>
<comment type="similarity">
    <text evidence="2 13">Belongs to the amiloride-sensitive sodium channel (TC 1.A.6) family.</text>
</comment>
<evidence type="ECO:0000256" key="5">
    <source>
        <dbReference type="ARBA" id="ARBA00022692"/>
    </source>
</evidence>
<dbReference type="InterPro" id="IPR001873">
    <property type="entry name" value="ENaC"/>
</dbReference>
<dbReference type="GO" id="GO:0015280">
    <property type="term" value="F:ligand-gated sodium channel activity"/>
    <property type="evidence" value="ECO:0007669"/>
    <property type="project" value="TreeGrafter"/>
</dbReference>
<evidence type="ECO:0000256" key="1">
    <source>
        <dbReference type="ARBA" id="ARBA00004141"/>
    </source>
</evidence>
<keyword evidence="17" id="KW-1185">Reference proteome</keyword>
<evidence type="ECO:0000256" key="2">
    <source>
        <dbReference type="ARBA" id="ARBA00007193"/>
    </source>
</evidence>
<organism evidence="16 17">
    <name type="scientific">Bursaphelenchus xylophilus</name>
    <name type="common">Pinewood nematode worm</name>
    <name type="synonym">Aphelenchoides xylophilus</name>
    <dbReference type="NCBI Taxonomy" id="6326"/>
    <lineage>
        <taxon>Eukaryota</taxon>
        <taxon>Metazoa</taxon>
        <taxon>Ecdysozoa</taxon>
        <taxon>Nematoda</taxon>
        <taxon>Chromadorea</taxon>
        <taxon>Rhabditida</taxon>
        <taxon>Tylenchina</taxon>
        <taxon>Tylenchomorpha</taxon>
        <taxon>Aphelenchoidea</taxon>
        <taxon>Aphelenchoididae</taxon>
        <taxon>Bursaphelenchus</taxon>
    </lineage>
</organism>
<reference evidence="16" key="1">
    <citation type="submission" date="2020-09" db="EMBL/GenBank/DDBJ databases">
        <authorList>
            <person name="Kikuchi T."/>
        </authorList>
    </citation>
    <scope>NUCLEOTIDE SEQUENCE</scope>
    <source>
        <strain evidence="16">Ka4C1</strain>
    </source>
</reference>
<keyword evidence="11 13" id="KW-0739">Sodium transport</keyword>
<feature type="region of interest" description="Disordered" evidence="14">
    <location>
        <begin position="49"/>
        <end position="85"/>
    </location>
</feature>
<keyword evidence="4 13" id="KW-0894">Sodium channel</keyword>
<keyword evidence="9 15" id="KW-0472">Membrane</keyword>
<evidence type="ECO:0000256" key="12">
    <source>
        <dbReference type="ARBA" id="ARBA00023303"/>
    </source>
</evidence>
<evidence type="ECO:0000313" key="16">
    <source>
        <dbReference type="EMBL" id="CAD5213582.1"/>
    </source>
</evidence>
<dbReference type="PRINTS" id="PR01078">
    <property type="entry name" value="AMINACHANNEL"/>
</dbReference>
<evidence type="ECO:0000256" key="3">
    <source>
        <dbReference type="ARBA" id="ARBA00022448"/>
    </source>
</evidence>
<gene>
    <name evidence="16" type="ORF">BXYJ_LOCUS3102</name>
</gene>
<dbReference type="EMBL" id="CAJFDI010000002">
    <property type="protein sequence ID" value="CAD5213582.1"/>
    <property type="molecule type" value="Genomic_DNA"/>
</dbReference>
<dbReference type="PANTHER" id="PTHR11690">
    <property type="entry name" value="AMILORIDE-SENSITIVE SODIUM CHANNEL-RELATED"/>
    <property type="match status" value="1"/>
</dbReference>
<keyword evidence="5 13" id="KW-0812">Transmembrane</keyword>
<dbReference type="Proteomes" id="UP000659654">
    <property type="component" value="Unassembled WGS sequence"/>
</dbReference>
<keyword evidence="10" id="KW-0325">Glycoprotein</keyword>
<evidence type="ECO:0000313" key="17">
    <source>
        <dbReference type="Proteomes" id="UP000659654"/>
    </source>
</evidence>
<evidence type="ECO:0000256" key="10">
    <source>
        <dbReference type="ARBA" id="ARBA00023180"/>
    </source>
</evidence>
<evidence type="ECO:0000256" key="7">
    <source>
        <dbReference type="ARBA" id="ARBA00023053"/>
    </source>
</evidence>
<dbReference type="Gene3D" id="1.10.287.770">
    <property type="entry name" value="YojJ-like"/>
    <property type="match status" value="1"/>
</dbReference>
<accession>A0A811KE40</accession>
<protein>
    <submittedName>
        <fullName evidence="16">(pine wood nematode) hypothetical protein</fullName>
    </submittedName>
</protein>
<evidence type="ECO:0000256" key="15">
    <source>
        <dbReference type="SAM" id="Phobius"/>
    </source>
</evidence>
<evidence type="ECO:0000256" key="6">
    <source>
        <dbReference type="ARBA" id="ARBA00022989"/>
    </source>
</evidence>
<feature type="transmembrane region" description="Helical" evidence="15">
    <location>
        <begin position="730"/>
        <end position="752"/>
    </location>
</feature>
<evidence type="ECO:0000256" key="9">
    <source>
        <dbReference type="ARBA" id="ARBA00023136"/>
    </source>
</evidence>
<evidence type="ECO:0000256" key="14">
    <source>
        <dbReference type="SAM" id="MobiDB-lite"/>
    </source>
</evidence>
<evidence type="ECO:0000256" key="11">
    <source>
        <dbReference type="ARBA" id="ARBA00023201"/>
    </source>
</evidence>
<dbReference type="PANTHER" id="PTHR11690:SF1">
    <property type="entry name" value="DEGENERIN LIKE"/>
    <property type="match status" value="1"/>
</dbReference>
<comment type="caution">
    <text evidence="16">The sequence shown here is derived from an EMBL/GenBank/DDBJ whole genome shotgun (WGS) entry which is preliminary data.</text>
</comment>